<comment type="similarity">
    <text evidence="2 8 11">Belongs to the pyrroline-5-carboxylate reductase family.</text>
</comment>
<dbReference type="HAMAP" id="MF_01925">
    <property type="entry name" value="P5C_reductase"/>
    <property type="match status" value="1"/>
</dbReference>
<keyword evidence="7 8" id="KW-0560">Oxidoreductase</keyword>
<keyword evidence="6 8" id="KW-0521">NADP</keyword>
<dbReference type="InterPro" id="IPR036291">
    <property type="entry name" value="NAD(P)-bd_dom_sf"/>
</dbReference>
<evidence type="ECO:0000256" key="10">
    <source>
        <dbReference type="PIRSR" id="PIRSR000193-1"/>
    </source>
</evidence>
<comment type="subcellular location">
    <subcellularLocation>
        <location evidence="1 8">Cytoplasm</location>
    </subcellularLocation>
</comment>
<dbReference type="GO" id="GO:0005737">
    <property type="term" value="C:cytoplasm"/>
    <property type="evidence" value="ECO:0007669"/>
    <property type="project" value="UniProtKB-SubCell"/>
</dbReference>
<accession>A0A9D8KJ65</accession>
<dbReference type="PIRSF" id="PIRSF000193">
    <property type="entry name" value="Pyrrol-5-carb_rd"/>
    <property type="match status" value="1"/>
</dbReference>
<evidence type="ECO:0000256" key="4">
    <source>
        <dbReference type="ARBA" id="ARBA00022605"/>
    </source>
</evidence>
<dbReference type="PANTHER" id="PTHR11645">
    <property type="entry name" value="PYRROLINE-5-CARBOXYLATE REDUCTASE"/>
    <property type="match status" value="1"/>
</dbReference>
<dbReference type="PROSITE" id="PS00521">
    <property type="entry name" value="P5CR"/>
    <property type="match status" value="1"/>
</dbReference>
<evidence type="ECO:0000256" key="3">
    <source>
        <dbReference type="ARBA" id="ARBA00022490"/>
    </source>
</evidence>
<feature type="domain" description="Pyrroline-5-carboxylate reductase catalytic N-terminal" evidence="12">
    <location>
        <begin position="5"/>
        <end position="100"/>
    </location>
</feature>
<dbReference type="Pfam" id="PF14748">
    <property type="entry name" value="P5CR_dimer"/>
    <property type="match status" value="1"/>
</dbReference>
<dbReference type="SUPFAM" id="SSF48179">
    <property type="entry name" value="6-phosphogluconate dehydrogenase C-terminal domain-like"/>
    <property type="match status" value="1"/>
</dbReference>
<sequence>MDKMTVGFLGSGNMAEALIRGILGTGRAGADRIIATDISRDRLKYISETYSVKTAENPVDMARGSDVIFIATKPAQIGEALRSVNDVIDQKKLVISIAAGITIAFIEQRLKKNVPVIRVMPNTPALVLAGMAALSAGSSATDEHMQIALSIFSAVGEAVVVDEGLIDAVTALSGSGPAYVFMVIEAMADGGVKAGLSRHIALKLAAQTVMGAAKMVIETGRHPGELKDMVTSPGGTTIEALSVLEDNGVRGAFIEAVEAAFLKAKELGKKG</sequence>
<dbReference type="NCBIfam" id="TIGR00112">
    <property type="entry name" value="proC"/>
    <property type="match status" value="1"/>
</dbReference>
<dbReference type="InterPro" id="IPR008927">
    <property type="entry name" value="6-PGluconate_DH-like_C_sf"/>
</dbReference>
<keyword evidence="5 8" id="KW-0641">Proline biosynthesis</keyword>
<evidence type="ECO:0000259" key="12">
    <source>
        <dbReference type="Pfam" id="PF03807"/>
    </source>
</evidence>
<dbReference type="Proteomes" id="UP000809273">
    <property type="component" value="Unassembled WGS sequence"/>
</dbReference>
<proteinExistence type="inferred from homology"/>
<evidence type="ECO:0000256" key="5">
    <source>
        <dbReference type="ARBA" id="ARBA00022650"/>
    </source>
</evidence>
<keyword evidence="3 8" id="KW-0963">Cytoplasm</keyword>
<dbReference type="FunFam" id="1.10.3730.10:FF:000001">
    <property type="entry name" value="Pyrroline-5-carboxylate reductase"/>
    <property type="match status" value="1"/>
</dbReference>
<dbReference type="AlphaFoldDB" id="A0A9D8KJ65"/>
<evidence type="ECO:0000256" key="8">
    <source>
        <dbReference type="HAMAP-Rule" id="MF_01925"/>
    </source>
</evidence>
<dbReference type="Gene3D" id="3.40.50.720">
    <property type="entry name" value="NAD(P)-binding Rossmann-like Domain"/>
    <property type="match status" value="1"/>
</dbReference>
<comment type="function">
    <text evidence="8">Catalyzes the reduction of 1-pyrroline-5-carboxylate (PCA) to L-proline.</text>
</comment>
<comment type="catalytic activity">
    <reaction evidence="8 11">
        <text>L-proline + NADP(+) = (S)-1-pyrroline-5-carboxylate + NADPH + 2 H(+)</text>
        <dbReference type="Rhea" id="RHEA:14109"/>
        <dbReference type="ChEBI" id="CHEBI:15378"/>
        <dbReference type="ChEBI" id="CHEBI:17388"/>
        <dbReference type="ChEBI" id="CHEBI:57783"/>
        <dbReference type="ChEBI" id="CHEBI:58349"/>
        <dbReference type="ChEBI" id="CHEBI:60039"/>
        <dbReference type="EC" id="1.5.1.2"/>
    </reaction>
</comment>
<comment type="caution">
    <text evidence="14">The sequence shown here is derived from an EMBL/GenBank/DDBJ whole genome shotgun (WGS) entry which is preliminary data.</text>
</comment>
<comment type="pathway">
    <text evidence="8 11">Amino-acid biosynthesis; L-proline biosynthesis; L-proline from L-glutamate 5-semialdehyde: step 1/1.</text>
</comment>
<dbReference type="InterPro" id="IPR029036">
    <property type="entry name" value="P5CR_dimer"/>
</dbReference>
<reference evidence="14" key="1">
    <citation type="journal article" date="2021" name="Environ. Microbiol.">
        <title>Genomic characterization of three novel Desulfobacterota classes expand the metabolic and phylogenetic diversity of the phylum.</title>
        <authorList>
            <person name="Murphy C.L."/>
            <person name="Biggerstaff J."/>
            <person name="Eichhorn A."/>
            <person name="Ewing E."/>
            <person name="Shahan R."/>
            <person name="Soriano D."/>
            <person name="Stewart S."/>
            <person name="VanMol K."/>
            <person name="Walker R."/>
            <person name="Walters P."/>
            <person name="Elshahed M.S."/>
            <person name="Youssef N.H."/>
        </authorList>
    </citation>
    <scope>NUCLEOTIDE SEQUENCE</scope>
    <source>
        <strain evidence="14">Zod_Metabat.24</strain>
    </source>
</reference>
<gene>
    <name evidence="8 14" type="primary">proC</name>
    <name evidence="14" type="ORF">JW984_16040</name>
</gene>
<feature type="binding site" evidence="10">
    <location>
        <begin position="9"/>
        <end position="14"/>
    </location>
    <ligand>
        <name>NADP(+)</name>
        <dbReference type="ChEBI" id="CHEBI:58349"/>
    </ligand>
</feature>
<evidence type="ECO:0000256" key="11">
    <source>
        <dbReference type="RuleBase" id="RU003903"/>
    </source>
</evidence>
<dbReference type="InterPro" id="IPR028939">
    <property type="entry name" value="P5C_Rdtase_cat_N"/>
</dbReference>
<evidence type="ECO:0000259" key="13">
    <source>
        <dbReference type="Pfam" id="PF14748"/>
    </source>
</evidence>
<dbReference type="Pfam" id="PF03807">
    <property type="entry name" value="F420_oxidored"/>
    <property type="match status" value="1"/>
</dbReference>
<dbReference type="PANTHER" id="PTHR11645:SF0">
    <property type="entry name" value="PYRROLINE-5-CARBOXYLATE REDUCTASE 3"/>
    <property type="match status" value="1"/>
</dbReference>
<dbReference type="InterPro" id="IPR000304">
    <property type="entry name" value="Pyrroline-COOH_reductase"/>
</dbReference>
<dbReference type="EC" id="1.5.1.2" evidence="8 9"/>
<name>A0A9D8KJ65_9DELT</name>
<dbReference type="EMBL" id="JAFGIX010000086">
    <property type="protein sequence ID" value="MBN1574709.1"/>
    <property type="molecule type" value="Genomic_DNA"/>
</dbReference>
<protein>
    <recommendedName>
        <fullName evidence="8 9">Pyrroline-5-carboxylate reductase</fullName>
        <shortName evidence="8">P5C reductase</shortName>
        <shortName evidence="8">P5CR</shortName>
        <ecNumber evidence="8 9">1.5.1.2</ecNumber>
    </recommendedName>
    <alternativeName>
        <fullName evidence="8">PCA reductase</fullName>
    </alternativeName>
</protein>
<dbReference type="GO" id="GO:0004735">
    <property type="term" value="F:pyrroline-5-carboxylate reductase activity"/>
    <property type="evidence" value="ECO:0007669"/>
    <property type="project" value="UniProtKB-UniRule"/>
</dbReference>
<reference evidence="14" key="2">
    <citation type="submission" date="2021-01" db="EMBL/GenBank/DDBJ databases">
        <authorList>
            <person name="Hahn C.R."/>
            <person name="Youssef N.H."/>
            <person name="Elshahed M."/>
        </authorList>
    </citation>
    <scope>NUCLEOTIDE SEQUENCE</scope>
    <source>
        <strain evidence="14">Zod_Metabat.24</strain>
    </source>
</reference>
<comment type="catalytic activity">
    <reaction evidence="8">
        <text>L-proline + NAD(+) = (S)-1-pyrroline-5-carboxylate + NADH + 2 H(+)</text>
        <dbReference type="Rhea" id="RHEA:14105"/>
        <dbReference type="ChEBI" id="CHEBI:15378"/>
        <dbReference type="ChEBI" id="CHEBI:17388"/>
        <dbReference type="ChEBI" id="CHEBI:57540"/>
        <dbReference type="ChEBI" id="CHEBI:57945"/>
        <dbReference type="ChEBI" id="CHEBI:60039"/>
        <dbReference type="EC" id="1.5.1.2"/>
    </reaction>
</comment>
<dbReference type="InterPro" id="IPR053790">
    <property type="entry name" value="P5CR-like_CS"/>
</dbReference>
<dbReference type="SUPFAM" id="SSF51735">
    <property type="entry name" value="NAD(P)-binding Rossmann-fold domains"/>
    <property type="match status" value="1"/>
</dbReference>
<evidence type="ECO:0000313" key="15">
    <source>
        <dbReference type="Proteomes" id="UP000809273"/>
    </source>
</evidence>
<evidence type="ECO:0000256" key="1">
    <source>
        <dbReference type="ARBA" id="ARBA00004496"/>
    </source>
</evidence>
<evidence type="ECO:0000256" key="9">
    <source>
        <dbReference type="NCBIfam" id="TIGR00112"/>
    </source>
</evidence>
<organism evidence="14 15">
    <name type="scientific">Candidatus Zymogenus saltonus</name>
    <dbReference type="NCBI Taxonomy" id="2844893"/>
    <lineage>
        <taxon>Bacteria</taxon>
        <taxon>Deltaproteobacteria</taxon>
        <taxon>Candidatus Zymogenia</taxon>
        <taxon>Candidatus Zymogeniales</taxon>
        <taxon>Candidatus Zymogenaceae</taxon>
        <taxon>Candidatus Zymogenus</taxon>
    </lineage>
</organism>
<dbReference type="FunFam" id="3.40.50.720:FF:000190">
    <property type="entry name" value="Pyrroline-5-carboxylate reductase"/>
    <property type="match status" value="1"/>
</dbReference>
<evidence type="ECO:0000313" key="14">
    <source>
        <dbReference type="EMBL" id="MBN1574709.1"/>
    </source>
</evidence>
<dbReference type="GO" id="GO:0055129">
    <property type="term" value="P:L-proline biosynthetic process"/>
    <property type="evidence" value="ECO:0007669"/>
    <property type="project" value="UniProtKB-UniRule"/>
</dbReference>
<evidence type="ECO:0000256" key="2">
    <source>
        <dbReference type="ARBA" id="ARBA00005525"/>
    </source>
</evidence>
<feature type="domain" description="Pyrroline-5-carboxylate reductase dimerisation" evidence="13">
    <location>
        <begin position="163"/>
        <end position="267"/>
    </location>
</feature>
<dbReference type="Gene3D" id="1.10.3730.10">
    <property type="entry name" value="ProC C-terminal domain-like"/>
    <property type="match status" value="1"/>
</dbReference>
<evidence type="ECO:0000256" key="7">
    <source>
        <dbReference type="ARBA" id="ARBA00023002"/>
    </source>
</evidence>
<feature type="binding site" evidence="10">
    <location>
        <begin position="71"/>
        <end position="74"/>
    </location>
    <ligand>
        <name>NADP(+)</name>
        <dbReference type="ChEBI" id="CHEBI:58349"/>
    </ligand>
</feature>
<evidence type="ECO:0000256" key="6">
    <source>
        <dbReference type="ARBA" id="ARBA00022857"/>
    </source>
</evidence>
<keyword evidence="4 8" id="KW-0028">Amino-acid biosynthesis</keyword>